<dbReference type="InterPro" id="IPR037527">
    <property type="entry name" value="Gp160"/>
</dbReference>
<sequence length="865" mass="98239">MRVRGIPRNWQQWWIWSILGFWMIMVCSVLGNLWVTVYYGVPVWKEAKTTLFCASDAKAYDKEVHNVWATHACVPTDPNPQEMFLENVTENFNMWKNDMVDQMHEDIISLWDQSLKPCVKLTPLCVTLNCTNVTSSSTTTPTTTHTTTPPSDDGKDEMKNCSFNVTTEIRDKKRQVYALFYKLDIVPLRNESNGTEESRDYRLINCNTSAITQACPKVSFDPIPIHYCAPAGYAILKCNNETFNGTGPCNNVSTVQCTHGIRPVVSTHFLLNGSLAEGGIIIRSQNLTNNAKTIIVHLNESVEIVCIRPNNNTRTSIRIGPGQAFFATNDIIGNIRQAYCKINGSQWNTTLQRVVRKLKEHFPNKTIIRFQQPSGGDLEITMHNFNCRGEFFYCDTSKLFNRTYTNDTHFKETDPSINGTITITCKIKQFINMWQEVGKAMYAPPIAGNITCKSNITGILLVRDGGKTNSTNETFRPGGGDMRDNWRSELYKYKVVRIEPLGVAPTTAKRRVVEREKRAVGLGAVFLGFLGAAGSTMGAASITLTVQARQLLSGIVQQQSNLLMAIEAQQHMLQLTVWGIKQLQARVLAIERYLKDQQLLGIWGCSGKFICTTAVPWNSSWSNKSQTDIWKNMTWMQWDREISNYTNIIYTLLEESQTQQEKNEKDLLSLDSWKNLWNWFDITRWLWYIRIFIMIVGGLIGLRIIFAVLSLVNRVRQGYSPLSFQTLTPTQNPRGPDRLGRIEEEGGEQDRDRSVRLVSGFLALAWDDLRSLCLFSYHQLRDLLLIAARAVELLGRRGWEALKYLGNLGLYWGLEIKKSAISLFDTIAIAVAEGTDRIINLIQRICRAIRNIPTRIRQGLEASLL</sequence>
<keyword evidence="18 33" id="KW-0946">Virion</keyword>
<evidence type="ECO:0000256" key="27">
    <source>
        <dbReference type="ARBA" id="ARBA00023157"/>
    </source>
</evidence>
<feature type="chain" id="PRO_5023271623" description="Envelope glycoprotein gp160" evidence="33">
    <location>
        <begin position="32"/>
        <end position="865"/>
    </location>
</feature>
<keyword evidence="9 33" id="KW-1032">Host cell membrane</keyword>
<evidence type="ECO:0000256" key="33">
    <source>
        <dbReference type="HAMAP-Rule" id="MF_04083"/>
    </source>
</evidence>
<evidence type="ECO:0000256" key="12">
    <source>
        <dbReference type="ARBA" id="ARBA00022595"/>
    </source>
</evidence>
<keyword evidence="28 33" id="KW-0325">Glycoprotein</keyword>
<feature type="domain" description="Human immunodeficiency virus 1 envelope glycoprotein Gp120" evidence="36">
    <location>
        <begin position="33"/>
        <end position="518"/>
    </location>
</feature>
<evidence type="ECO:0000256" key="14">
    <source>
        <dbReference type="ARBA" id="ARBA00022692"/>
    </source>
</evidence>
<evidence type="ECO:0000256" key="28">
    <source>
        <dbReference type="ARBA" id="ARBA00023180"/>
    </source>
</evidence>
<keyword evidence="24 33" id="KW-0175">Coiled coil</keyword>
<keyword evidence="27 33" id="KW-1015">Disulfide bond</keyword>
<comment type="PTM">
    <text evidence="33">Highly glycosylated by host. The high number of glycan on the protein is reffered to as 'glycan shield' because it contributes to hide protein sequence from adaptive immune system.</text>
</comment>
<evidence type="ECO:0000256" key="19">
    <source>
        <dbReference type="ARBA" id="ARBA00022870"/>
    </source>
</evidence>
<keyword evidence="31 33" id="KW-1160">Virus entry into host cell</keyword>
<evidence type="ECO:0000259" key="36">
    <source>
        <dbReference type="Pfam" id="PF00516"/>
    </source>
</evidence>
<dbReference type="Pfam" id="PF00517">
    <property type="entry name" value="GP41"/>
    <property type="match status" value="1"/>
</dbReference>
<keyword evidence="20 33" id="KW-0261">Viral envelope protein</keyword>
<keyword evidence="8 33" id="KW-1170">Fusion of virus membrane with host endosomal membrane</keyword>
<comment type="similarity">
    <text evidence="33">Belongs to the HIV-1 env protein family.</text>
</comment>
<keyword evidence="17 33" id="KW-1161">Viral attachment to host cell</keyword>
<evidence type="ECO:0000256" key="15">
    <source>
        <dbReference type="ARBA" id="ARBA00022703"/>
    </source>
</evidence>
<dbReference type="FunFam" id="1.20.5.490:FF:000001">
    <property type="entry name" value="Envelope glycoprotein gp160"/>
    <property type="match status" value="1"/>
</dbReference>
<feature type="region of interest" description="MPER; binding to GalCer" evidence="33">
    <location>
        <begin position="669"/>
        <end position="690"/>
    </location>
</feature>
<evidence type="ECO:0000256" key="21">
    <source>
        <dbReference type="ARBA" id="ARBA00022890"/>
    </source>
</evidence>
<organism evidence="38">
    <name type="scientific">Human immunodeficiency virus type 1</name>
    <name type="common">HIV-1</name>
    <dbReference type="NCBI Taxonomy" id="11676"/>
    <lineage>
        <taxon>Viruses</taxon>
        <taxon>Riboviria</taxon>
        <taxon>Pararnavirae</taxon>
        <taxon>Artverviricota</taxon>
        <taxon>Revtraviricetes</taxon>
        <taxon>Ortervirales</taxon>
        <taxon>Retroviridae</taxon>
        <taxon>Orthoretrovirinae</taxon>
        <taxon>Lentivirus</taxon>
        <taxon>Lentivirus humimdef1</taxon>
    </lineage>
</organism>
<keyword evidence="15 33" id="KW-0053">Apoptosis</keyword>
<evidence type="ECO:0000256" key="23">
    <source>
        <dbReference type="ARBA" id="ARBA00023046"/>
    </source>
</evidence>
<dbReference type="SUPFAM" id="SSF58069">
    <property type="entry name" value="Virus ectodomain"/>
    <property type="match status" value="1"/>
</dbReference>
<keyword evidence="7 33" id="KW-1168">Fusion of virus membrane with host membrane</keyword>
<comment type="subcellular location">
    <subcellularLocation>
        <location evidence="3">Host cell membrane</location>
        <topology evidence="3">Peripheral membrane protein</topology>
    </subcellularLocation>
    <subcellularLocation>
        <location evidence="1">Host cell membrane</location>
        <topology evidence="1">Single-pass type I membrane protein</topology>
    </subcellularLocation>
    <subcellularLocation>
        <location evidence="2">Host endosome membrane</location>
        <topology evidence="2">Peripheral membrane protein</topology>
    </subcellularLocation>
    <subcellularLocation>
        <location evidence="5">Host endosome membrane</location>
        <topology evidence="5">Single-pass type I membrane protein</topology>
    </subcellularLocation>
    <subcellularLocation>
        <location evidence="6">Virion membrane</location>
        <topology evidence="6">Peripheral membrane protein</topology>
    </subcellularLocation>
    <subcellularLocation>
        <location evidence="4">Virion membrane</location>
        <topology evidence="4">Single-pass type I membrane protein</topology>
    </subcellularLocation>
</comment>
<comment type="miscellaneous">
    <text evidence="33">HIV-1 lineages are divided in three main groups, M (for Major), O (for Outlier), and N (for New, or Non-M, Non-O). The vast majority of strains found worldwide belong to the group M. Group O seems to be endemic to and largely confined to Cameroon and neighboring countries in West Central Africa, where these viruses represent a small minority of HIV-1 strains. The group N is represented by a limited number of isolates from Cameroonian persons. The group M is further subdivided in 9 clades or subtypes (A to D, F to H, J and K).</text>
</comment>
<dbReference type="Gene3D" id="1.20.5.490">
    <property type="entry name" value="Single helix bin"/>
    <property type="match status" value="1"/>
</dbReference>
<evidence type="ECO:0000256" key="32">
    <source>
        <dbReference type="ARBA" id="ARBA00062028"/>
    </source>
</evidence>
<feature type="topological domain" description="Cytoplasmic" evidence="33">
    <location>
        <begin position="713"/>
        <end position="865"/>
    </location>
</feature>
<dbReference type="GO" id="GO:0019064">
    <property type="term" value="P:fusion of virus membrane with host plasma membrane"/>
    <property type="evidence" value="ECO:0007669"/>
    <property type="project" value="UniProtKB-UniRule"/>
</dbReference>
<gene>
    <name evidence="33 38" type="primary">env</name>
</gene>
<feature type="short sequence motif" description="Di-leucine internalization motif" evidence="33">
    <location>
        <begin position="864"/>
        <end position="865"/>
    </location>
</feature>
<comment type="function">
    <text evidence="33">Surface protein gp120: Attaches the virus to the host lymphoid cell by binding to the primary receptor CD4. This interaction induces a structural rearrangement creating a high affinity binding site for a chemokine coreceptor like CXCR4 and/or CCR5. Acts as a ligand for CD209/DC-SIGN and CLEC4M/DC-SIGNR, which are respectively found on dendritic cells (DCs), and on endothelial cells of liver sinusoids and lymph node sinuses. These interactions allow capture of viral particles at mucosal surfaces by these cells and subsequent transmission to permissive cells. HIV subverts the migration properties of dendritic cells to gain access to CD4+ T-cells in lymph nodes. Virus transmission to permissive T-cells occurs either in trans (without DCs infection, through viral capture and transmission), or in cis (following DCs productive infection, through the usual CD4-gp120 interaction), thereby inducing a robust infection. In trans infection, bound virions remain infectious over days and it is proposed that they are not degraded, but protected in non-lysosomal acidic organelles within the DCs close to the cell membrane thus contributing to the viral infectious potential during DCs' migration from the periphery to the lymphoid tissues. On arrival at lymphoid tissues, intact virions recycle back to DCs' cell surface allowing virus transmission to CD4+ T-cells.</text>
</comment>
<dbReference type="InterPro" id="IPR000328">
    <property type="entry name" value="GP41-like"/>
</dbReference>
<evidence type="ECO:0000256" key="31">
    <source>
        <dbReference type="ARBA" id="ARBA00023296"/>
    </source>
</evidence>
<evidence type="ECO:0000256" key="7">
    <source>
        <dbReference type="ARBA" id="ARBA00022506"/>
    </source>
</evidence>
<dbReference type="GO" id="GO:0016020">
    <property type="term" value="C:membrane"/>
    <property type="evidence" value="ECO:0007669"/>
    <property type="project" value="UniProtKB-UniRule"/>
</dbReference>
<dbReference type="GO" id="GO:0055036">
    <property type="term" value="C:virion membrane"/>
    <property type="evidence" value="ECO:0007669"/>
    <property type="project" value="UniProtKB-SubCell"/>
</dbReference>
<feature type="coiled-coil region" evidence="33">
    <location>
        <begin position="640"/>
        <end position="674"/>
    </location>
</feature>
<dbReference type="GO" id="GO:0075512">
    <property type="term" value="P:clathrin-dependent endocytosis of virus by host cell"/>
    <property type="evidence" value="ECO:0007669"/>
    <property type="project" value="UniProtKB-UniRule"/>
</dbReference>
<dbReference type="Pfam" id="PF00516">
    <property type="entry name" value="GP120"/>
    <property type="match status" value="1"/>
</dbReference>
<evidence type="ECO:0000256" key="13">
    <source>
        <dbReference type="ARBA" id="ARBA00022685"/>
    </source>
</evidence>
<feature type="region of interest" description="Fusion peptide" evidence="33">
    <location>
        <begin position="519"/>
        <end position="539"/>
    </location>
</feature>
<evidence type="ECO:0000256" key="18">
    <source>
        <dbReference type="ARBA" id="ARBA00022844"/>
    </source>
</evidence>
<feature type="short sequence motif" description="YXXL motif; contains endocytosis signal" evidence="33">
    <location>
        <begin position="719"/>
        <end position="722"/>
    </location>
</feature>
<evidence type="ECO:0000256" key="17">
    <source>
        <dbReference type="ARBA" id="ARBA00022804"/>
    </source>
</evidence>
<name>F8S9X3_HV1</name>
<keyword evidence="11 33" id="KW-0945">Host-virus interaction</keyword>
<dbReference type="GO" id="GO:0019062">
    <property type="term" value="P:virion attachment to host cell"/>
    <property type="evidence" value="ECO:0007669"/>
    <property type="project" value="UniProtKB-UniRule"/>
</dbReference>
<dbReference type="FunFam" id="2.170.40.20:FF:000001">
    <property type="entry name" value="Envelope glycoprotein gp160"/>
    <property type="match status" value="1"/>
</dbReference>
<evidence type="ECO:0000256" key="11">
    <source>
        <dbReference type="ARBA" id="ARBA00022581"/>
    </source>
</evidence>
<accession>F8S9X3</accession>
<evidence type="ECO:0000256" key="10">
    <source>
        <dbReference type="ARBA" id="ARBA00022570"/>
    </source>
</evidence>
<keyword evidence="30 33" id="KW-0449">Lipoprotein</keyword>
<feature type="compositionally biased region" description="Basic and acidic residues" evidence="35">
    <location>
        <begin position="735"/>
        <end position="750"/>
    </location>
</feature>
<feature type="transmembrane region" description="Helical" evidence="34">
    <location>
        <begin position="519"/>
        <end position="542"/>
    </location>
</feature>
<evidence type="ECO:0000256" key="22">
    <source>
        <dbReference type="ARBA" id="ARBA00022989"/>
    </source>
</evidence>
<keyword evidence="12 33" id="KW-1162">Viral penetration into host cytoplasm</keyword>
<comment type="subcellular location">
    <molecule>Surface protein gp120</molecule>
    <subcellularLocation>
        <location evidence="33">Virion membrane</location>
        <topology evidence="33">Peripheral membrane protein</topology>
    </subcellularLocation>
    <subcellularLocation>
        <location evidence="33">Host cell membrane</location>
        <topology evidence="33">Peripheral membrane protein</topology>
    </subcellularLocation>
    <subcellularLocation>
        <location evidence="33">Host endosome membrane</location>
        <topology evidence="33">Single-pass type I membrane protein</topology>
    </subcellularLocation>
    <text evidence="33">The surface protein is not anchored to the viral envelope, but associates with the extravirion surface through its binding to TM. It is probably concentrated at the site of budding and incorporated into the virions possibly by contacts between the cytoplasmic tail of Env and the N-terminus of Gag.</text>
</comment>
<reference evidence="38" key="1">
    <citation type="submission" date="2010-11" db="EMBL/GenBank/DDBJ databases">
        <title>CAVD/CA-VIMC Neutralization Serotype Diversity Project.</title>
        <authorList>
            <consortium name="CAVD"/>
            <person name="Ojeda S."/>
            <person name="Hahn B.H."/>
            <person name="Montefiori D.C."/>
            <person name="Williamson C."/>
            <person name="Swanstrom R."/>
            <person name="Gao F."/>
            <person name="Seaman M.S."/>
            <person name="Kim J."/>
            <person name="Anderson J.A."/>
            <person name="Salazar-Gonzalez J.F."/>
            <person name="Salazar M.G."/>
            <person name="Iyer S.S."/>
            <person name="Learn G.H."/>
            <person name="Decker J.M."/>
            <person name="Ping L.-H."/>
            <person name="Kincer L."/>
            <person name="Arney L."/>
            <person name="Vermeulen M."/>
            <person name="Saville A."/>
        </authorList>
    </citation>
    <scope>NUCLEOTIDE SEQUENCE</scope>
    <source>
        <strain evidence="38">703010479-D7</strain>
    </source>
</reference>
<comment type="function">
    <text evidence="33">Transmembrane protein gp41: Acts as a class I viral fusion protein. Under the current model, the protein has at least 3 conformational states: pre-fusion native state, pre-hairpin intermediate state, and post-fusion hairpin state. During fusion of viral and target intracellular membranes, the coiled coil regions (heptad repeats) assume a trimer-of-hairpins structure, positioning the fusion peptide in close proximity to the C-terminal region of the ectodomain. The formation of this structure appears to drive apposition and subsequent fusion of viral and target cell membranes. Complete fusion occurs in host cell endosomes and is dynamin-dependent, however some lipid transfer might occur at the plasma membrane. The virus undergoes clathrin-dependent internalization long before endosomal fusion, thus minimizing the surface exposure of conserved viral epitopes during fusion and reducing the efficacy of inhibitors targeting these epitopes. Membranes fusion leads to delivery of the nucleocapsid into the cytoplasm.</text>
</comment>
<evidence type="ECO:0000256" key="8">
    <source>
        <dbReference type="ARBA" id="ARBA00022510"/>
    </source>
</evidence>
<dbReference type="FunFam" id="1.10.287.210:FF:000001">
    <property type="entry name" value="Envelope glycoprotein gp160"/>
    <property type="match status" value="1"/>
</dbReference>
<dbReference type="GO" id="GO:0039654">
    <property type="term" value="P:fusion of virus membrane with host endosome membrane"/>
    <property type="evidence" value="ECO:0007669"/>
    <property type="project" value="UniProtKB-UniRule"/>
</dbReference>
<keyword evidence="23 33" id="KW-1039">Host endosome</keyword>
<keyword evidence="14 33" id="KW-0812">Transmembrane</keyword>
<keyword evidence="19 33" id="KW-1043">Host membrane</keyword>
<comment type="caution">
    <text evidence="33 34">Lacks conserved residue(s) required for the propagation of feature annotation.</text>
</comment>
<feature type="region of interest" description="CD4-binding loop" evidence="33">
    <location>
        <begin position="373"/>
        <end position="383"/>
    </location>
</feature>
<keyword evidence="25 33" id="KW-0472">Membrane</keyword>
<keyword evidence="21 33" id="KW-1164">Virus endocytosis by host</keyword>
<keyword evidence="13 33" id="KW-0165">Cleavage on pair of basic residues</keyword>
<proteinExistence type="inferred from homology"/>
<dbReference type="InterPro" id="IPR036377">
    <property type="entry name" value="Gp120_core_sf"/>
</dbReference>
<feature type="domain" description="Retroviral envelope protein GP41-like" evidence="37">
    <location>
        <begin position="537"/>
        <end position="727"/>
    </location>
</feature>
<evidence type="ECO:0000256" key="6">
    <source>
        <dbReference type="ARBA" id="ARBA00004650"/>
    </source>
</evidence>
<dbReference type="GO" id="GO:0052031">
    <property type="term" value="P:symbiont-mediated perturbation of host defense response"/>
    <property type="evidence" value="ECO:0007669"/>
    <property type="project" value="UniProtKB-UniRule"/>
</dbReference>
<comment type="domain">
    <text evidence="33">The YXXL motif is involved in determining the exact site of viral release at the surface of infected mononuclear cells and promotes endocytosis. YXXL and di-leucine endocytosis motifs interact directly or indirectly with the clathrin adapter complexes, opperate independently, and their activities are not additive.</text>
</comment>
<feature type="compositionally biased region" description="Low complexity" evidence="35">
    <location>
        <begin position="134"/>
        <end position="151"/>
    </location>
</feature>
<dbReference type="Gene3D" id="2.170.40.20">
    <property type="entry name" value="Human immunodeficiency virus 1, Gp160, envelope glycoprotein"/>
    <property type="match status" value="2"/>
</dbReference>
<evidence type="ECO:0000256" key="20">
    <source>
        <dbReference type="ARBA" id="ARBA00022879"/>
    </source>
</evidence>
<feature type="disulfide bond" evidence="33">
    <location>
        <begin position="605"/>
        <end position="611"/>
    </location>
</feature>
<evidence type="ECO:0000256" key="25">
    <source>
        <dbReference type="ARBA" id="ARBA00023136"/>
    </source>
</evidence>
<keyword evidence="10 33" id="KW-1165">Clathrin-mediated endocytosis of virus by host</keyword>
<dbReference type="GO" id="GO:0044175">
    <property type="term" value="C:host cell endosome membrane"/>
    <property type="evidence" value="ECO:0007669"/>
    <property type="project" value="UniProtKB-SubCell"/>
</dbReference>
<feature type="site" description="Cleavage; by host furin" evidence="33">
    <location>
        <begin position="518"/>
        <end position="519"/>
    </location>
</feature>
<feature type="transmembrane region" description="Helical" evidence="34">
    <location>
        <begin position="13"/>
        <end position="41"/>
    </location>
</feature>
<comment type="domain">
    <text evidence="33 34">The 17 amino acids long immunosuppressive region is present in many retroviral envelope proteins. Synthetic peptides derived from this relatively conserved sequence inhibit immune function in vitro and in vivo.</text>
</comment>
<evidence type="ECO:0000313" key="38">
    <source>
        <dbReference type="EMBL" id="AEI00389.1"/>
    </source>
</evidence>
<dbReference type="GO" id="GO:0019082">
    <property type="term" value="P:viral protein processing"/>
    <property type="evidence" value="ECO:0007669"/>
    <property type="project" value="UniProtKB-UniRule"/>
</dbReference>
<dbReference type="GO" id="GO:1903911">
    <property type="term" value="P:positive regulation of receptor clustering"/>
    <property type="evidence" value="ECO:0007669"/>
    <property type="project" value="UniProtKB-UniRule"/>
</dbReference>
<comment type="function">
    <text evidence="33">Envelope glycoprotein gp160: Oligomerizes in the host endoplasmic reticulum into predominantly trimers. In a second time, gp160 transits in the host Golgi, where glycosylation is completed. The precursor is then proteolytically cleaved in the trans-Golgi and thereby activated by cellular furin or furin-like proteases to produce gp120 and gp41.</text>
</comment>
<evidence type="ECO:0000256" key="5">
    <source>
        <dbReference type="ARBA" id="ARBA00004578"/>
    </source>
</evidence>
<comment type="domain">
    <text evidence="33">Some of the most genetically diverse regions of the viral genome are present in Env. They are called variable regions 1 through 5 (V1 through V5). Coreceptor usage of gp120 is determined mainly by the primary structure of the third variable region (V3) in the outer domain of gp120. The sequence of V3 determines which coreceptor, CCR5 and/or CXCR4 (corresponding to R5/macrophage, X4/T cell and R5X4/T cell and macrophage tropism), is used to trigger the fusion potential of the Env complex, and hence which cells the virus can infect. Binding to CCR5 involves a region adjacent in addition to V3.</text>
</comment>
<evidence type="ECO:0000256" key="1">
    <source>
        <dbReference type="ARBA" id="ARBA00004402"/>
    </source>
</evidence>
<evidence type="ECO:0000256" key="30">
    <source>
        <dbReference type="ARBA" id="ARBA00023288"/>
    </source>
</evidence>
<comment type="domain">
    <text evidence="33">The membrane proximal external region (MPER) present in gp41 is a tryptophan-rich region recognized by the antibodies 2F5, Z13, and 4E10. MPER seems to play a role in fusion.</text>
</comment>
<dbReference type="HAMAP" id="MF_04083">
    <property type="entry name" value="HIV_ENV"/>
    <property type="match status" value="1"/>
</dbReference>
<evidence type="ECO:0000256" key="34">
    <source>
        <dbReference type="RuleBase" id="RU363095"/>
    </source>
</evidence>
<feature type="region of interest" description="Disordered" evidence="35">
    <location>
        <begin position="726"/>
        <end position="750"/>
    </location>
</feature>
<keyword evidence="26 33" id="KW-0564">Palmitate</keyword>
<keyword evidence="16 33" id="KW-0732">Signal</keyword>
<evidence type="ECO:0000256" key="24">
    <source>
        <dbReference type="ARBA" id="ARBA00023054"/>
    </source>
</evidence>
<dbReference type="SUPFAM" id="SSF56502">
    <property type="entry name" value="gp120 core"/>
    <property type="match status" value="2"/>
</dbReference>
<dbReference type="EMBL" id="HQ615962">
    <property type="protein sequence ID" value="AEI00389.1"/>
    <property type="molecule type" value="Genomic_DNA"/>
</dbReference>
<evidence type="ECO:0000256" key="3">
    <source>
        <dbReference type="ARBA" id="ARBA00004505"/>
    </source>
</evidence>
<evidence type="ECO:0000259" key="37">
    <source>
        <dbReference type="Pfam" id="PF00517"/>
    </source>
</evidence>
<dbReference type="CDD" id="cd09909">
    <property type="entry name" value="HIV-1-like_HR1-HR2"/>
    <property type="match status" value="1"/>
</dbReference>
<dbReference type="FunFam" id="2.170.40.20:FF:000003">
    <property type="entry name" value="Envelope glycoprotein gp160"/>
    <property type="match status" value="1"/>
</dbReference>
<comment type="PTM">
    <text evidence="33">Palmitoylation of the transmembrane protein and of Env polyprotein (prior to its proteolytic cleavage) is essential for their association with host cell membrane lipid rafts. Palmitoylation is therefore required for envelope trafficking to classical lipid rafts, but not for viral replication.</text>
</comment>
<dbReference type="GO" id="GO:0019031">
    <property type="term" value="C:viral envelope"/>
    <property type="evidence" value="ECO:0007669"/>
    <property type="project" value="UniProtKB-KW"/>
</dbReference>
<feature type="disulfide bond" evidence="33">
    <location>
        <begin position="53"/>
        <end position="73"/>
    </location>
</feature>
<feature type="chain" id="PRO_5023271622" description="Transmembrane protein gp41" evidence="33">
    <location>
        <begin position="519"/>
        <end position="865"/>
    </location>
</feature>
<comment type="miscellaneous">
    <text evidence="33">Inhibitors targeting HIV-1 viral envelope proteins are used as antiretroviral drugs. Attachment of virions to the cell surface via non-specific interactions and CD4 binding can be blocked by inhibitors that include cyanovirin-N, cyclotriazadisulfonamide analogs, PRO 2000, TNX 355 and PRO 542. In addition, BMS 806 can block CD4-induced conformational changes. Env interactions with the coreceptor molecules can be targeted by CCR5 antagonists including SCH-D, maraviroc (UK 427857) and aplaviroc (GW 873140), and the CXCR4 antagonist AMD 070. Fusion of viral and cellular membranes can be inhibited by peptides such as enfuvirtide and tifuvirtide (T 1249). Resistance to inhibitors associated with mutations in Env are observed. Most of the time, single mutations confer only a modest reduction in drug susceptibility. Combination of several mutations is usually required to develop a high-level drug resistance.</text>
</comment>
<keyword evidence="29 33" id="KW-0899">Viral immunoevasion</keyword>
<comment type="subcellular location">
    <molecule>Transmembrane protein gp41</molecule>
    <subcellularLocation>
        <location evidence="33">Virion membrane</location>
        <topology evidence="33">Single-pass type I membrane protein</topology>
    </subcellularLocation>
    <subcellularLocation>
        <location evidence="33">Host cell membrane</location>
        <topology evidence="33">Single-pass type I membrane protein</topology>
    </subcellularLocation>
    <subcellularLocation>
        <location evidence="33">Host endosome membrane</location>
        <topology evidence="33">Single-pass type I membrane protein</topology>
    </subcellularLocation>
    <text evidence="33">It is probably concentrated at the site of budding and incorporated into the virions possibly by contacts between the cytoplasmic tail of Env and the N-terminus of Gag.</text>
</comment>
<evidence type="ECO:0000256" key="9">
    <source>
        <dbReference type="ARBA" id="ARBA00022511"/>
    </source>
</evidence>
<feature type="region of interest" description="V5" evidence="33">
    <location>
        <begin position="468"/>
        <end position="478"/>
    </location>
</feature>
<organismHost>
    <name type="scientific">Homo sapiens</name>
    <name type="common">Human</name>
    <dbReference type="NCBI Taxonomy" id="9606"/>
</organismHost>
<feature type="disulfide bond" evidence="33">
    <location>
        <begin position="238"/>
        <end position="249"/>
    </location>
</feature>
<protein>
    <recommendedName>
        <fullName evidence="33">Envelope glycoprotein gp160</fullName>
    </recommendedName>
    <alternativeName>
        <fullName evidence="33">Env polyprotein</fullName>
    </alternativeName>
    <component>
        <recommendedName>
            <fullName evidence="33">Surface protein gp120</fullName>
            <shortName evidence="33">SU</shortName>
        </recommendedName>
        <alternativeName>
            <fullName evidence="33">Glycoprotein 120</fullName>
            <shortName evidence="33">gp120</shortName>
        </alternativeName>
    </component>
    <component>
        <recommendedName>
            <fullName evidence="33">Transmembrane protein gp41</fullName>
            <shortName evidence="33">TM</shortName>
        </recommendedName>
        <alternativeName>
            <fullName evidence="33">Glycoprotein 41</fullName>
            <shortName evidence="33">gp41</shortName>
        </alternativeName>
    </component>
</protein>
<dbReference type="GO" id="GO:0020002">
    <property type="term" value="C:host cell plasma membrane"/>
    <property type="evidence" value="ECO:0007669"/>
    <property type="project" value="UniProtKB-SubCell"/>
</dbReference>
<dbReference type="InterPro" id="IPR000777">
    <property type="entry name" value="HIV1_Gp120"/>
</dbReference>
<comment type="domain">
    <text evidence="33">The CD4-binding region is targeted by the antibody b12.</text>
</comment>
<feature type="region of interest" description="Immunosuppression" evidence="33">
    <location>
        <begin position="581"/>
        <end position="599"/>
    </location>
</feature>
<evidence type="ECO:0000256" key="2">
    <source>
        <dbReference type="ARBA" id="ARBA00004433"/>
    </source>
</evidence>
<comment type="subunit">
    <text evidence="32">The mature envelope protein (Env) consists of a homotrimer of non-covalently associated gp120-gp41 heterodimers. The resulting complex protrudes from the virus surface as a spike. There seems to be as few as 10 spikes on the average virion. Interacts with host CD4, CCR5 and CXCR4. Gp120 also interacts with the C-type lectins CD209/DC-SIGN and CLEC4M/DC-SIGNR (collectively referred to as DC-SIGN(R)). Gp120 and gp41 interact with GalCer. Gp120 interacts with host ITGA4/ITGB7 complex; on CD4+ T-cells, this interaction results in rapid activation of integrin ITGAL/LFA-1, which facilitates efficient cell-to-cell spreading of HIV-1. Gp120 interacts with cell-associated heparan sulfate; this interaction increases virus infectivity on permissive cells and may be involved in infection of CD4- cells.</text>
</comment>
<evidence type="ECO:0000256" key="4">
    <source>
        <dbReference type="ARBA" id="ARBA00004563"/>
    </source>
</evidence>
<evidence type="ECO:0000256" key="16">
    <source>
        <dbReference type="ARBA" id="ARBA00022729"/>
    </source>
</evidence>
<dbReference type="GO" id="GO:1903908">
    <property type="term" value="P:positive regulation of plasma membrane raft polarization"/>
    <property type="evidence" value="ECO:0007669"/>
    <property type="project" value="UniProtKB-UniRule"/>
</dbReference>
<feature type="lipid moiety-binding region" description="S-palmitoyl cysteine; by host" evidence="33">
    <location>
        <position position="846"/>
    </location>
</feature>
<evidence type="ECO:0000256" key="29">
    <source>
        <dbReference type="ARBA" id="ARBA00023280"/>
    </source>
</evidence>
<feature type="lipid moiety-binding region" description="S-palmitoyl cysteine; by host" evidence="33">
    <location>
        <position position="773"/>
    </location>
</feature>
<keyword evidence="22 33" id="KW-1133">Transmembrane helix</keyword>
<feature type="disulfide bond" evidence="33">
    <location>
        <begin position="228"/>
        <end position="257"/>
    </location>
</feature>
<dbReference type="Gene3D" id="1.10.287.210">
    <property type="match status" value="1"/>
</dbReference>
<comment type="subunit">
    <text evidence="33">The mature envelope protein (Env) consists of a homotrimer of non-covalently associated gp120-gp41 heterodimers. The resulting complex protrudes from the virus surface as a spike. There seems to be as few as 10 spikes on the average virion. Surface protein gp120 interacts with host CD4, CCR5 and CXCR4. Gp120 also interacts with the C-type lectins CD209/DC-SIGN and CLEC4M/DC-SIGNR (collectively referred to as DC-SIGN(R)). Gp120 and gp41 interact with GalCer. Gp120 interacts with host ITGA4/ITGB7 complex; on CD4+ T-cells, this interaction results in rapid activation of integrin ITGAL/LFA-1, which facilitates efficient cell-to-cell spreading of HIV-1. Gp120 interacts with cell-associated heparan sulfate; this interaction increases virus infectivity on permissive cells and may be involved in infection of CD4- cells.</text>
</comment>
<evidence type="ECO:0000256" key="35">
    <source>
        <dbReference type="SAM" id="MobiDB-lite"/>
    </source>
</evidence>
<comment type="PTM">
    <text evidence="33">Specific enzymatic cleavages in vivo yield mature proteins. Envelope glycoproteins are synthesized as a inactive precursor that is heavily N-glycosylated and processed likely by host cell furin in the Golgi to yield the mature SU and TM proteins. The cleavage site between SU and TM requires the minimal sequence [KR]-X-[KR]-R. About 2 of the 9 disulfide bonds of gp41 are reduced by P4HB/PDI, following binding to CD4 receptor.</text>
</comment>
<dbReference type="GO" id="GO:0005198">
    <property type="term" value="F:structural molecule activity"/>
    <property type="evidence" value="ECO:0007669"/>
    <property type="project" value="UniProtKB-UniRule"/>
</dbReference>
<feature type="transmembrane region" description="Helical" evidence="34">
    <location>
        <begin position="685"/>
        <end position="712"/>
    </location>
</feature>
<evidence type="ECO:0000256" key="26">
    <source>
        <dbReference type="ARBA" id="ARBA00023139"/>
    </source>
</evidence>
<feature type="region of interest" description="Disordered" evidence="35">
    <location>
        <begin position="134"/>
        <end position="158"/>
    </location>
</feature>